<proteinExistence type="predicted"/>
<dbReference type="PANTHER" id="PTHR36573:SF1">
    <property type="entry name" value="INTERMEMBRANE PHOSPHOLIPID TRANSPORT SYSTEM BINDING PROTEIN MLAC"/>
    <property type="match status" value="1"/>
</dbReference>
<evidence type="ECO:0000313" key="2">
    <source>
        <dbReference type="EMBL" id="MEZ6854915.1"/>
    </source>
</evidence>
<dbReference type="EMBL" id="FQZR01000002">
    <property type="protein sequence ID" value="SHI46976.1"/>
    <property type="molecule type" value="Genomic_DNA"/>
</dbReference>
<feature type="signal peptide" evidence="1">
    <location>
        <begin position="1"/>
        <end position="28"/>
    </location>
</feature>
<evidence type="ECO:0000313" key="4">
    <source>
        <dbReference type="Proteomes" id="UP000184001"/>
    </source>
</evidence>
<dbReference type="Gene3D" id="3.10.450.710">
    <property type="entry name" value="Tgt2/MlaC"/>
    <property type="match status" value="1"/>
</dbReference>
<dbReference type="Proteomes" id="UP000184001">
    <property type="component" value="Unassembled WGS sequence"/>
</dbReference>
<organism evidence="3 4">
    <name type="scientific">Halodesulfovibrio aestuarii</name>
    <dbReference type="NCBI Taxonomy" id="126333"/>
    <lineage>
        <taxon>Bacteria</taxon>
        <taxon>Pseudomonadati</taxon>
        <taxon>Thermodesulfobacteriota</taxon>
        <taxon>Desulfovibrionia</taxon>
        <taxon>Desulfovibrionales</taxon>
        <taxon>Desulfovibrionaceae</taxon>
        <taxon>Halodesulfovibrio</taxon>
    </lineage>
</organism>
<protein>
    <submittedName>
        <fullName evidence="3">Phospholipid transport system substrate-binding protein</fullName>
    </submittedName>
    <submittedName>
        <fullName evidence="2">Phospholipid-binding protein MlaC</fullName>
    </submittedName>
</protein>
<dbReference type="Proteomes" id="UP001568358">
    <property type="component" value="Unassembled WGS sequence"/>
</dbReference>
<evidence type="ECO:0000313" key="5">
    <source>
        <dbReference type="Proteomes" id="UP001568358"/>
    </source>
</evidence>
<evidence type="ECO:0000313" key="3">
    <source>
        <dbReference type="EMBL" id="SHI46976.1"/>
    </source>
</evidence>
<gene>
    <name evidence="2" type="ORF">AB2Z07_15525</name>
    <name evidence="3" type="ORF">SAMN05660830_00043</name>
</gene>
<keyword evidence="5" id="KW-1185">Reference proteome</keyword>
<sequence length="217" mass="24977">MTKTYKRLLSSVTCIFILILCLISTAFADAEHDAEEALRHAVNEISYTLKNASLQNVNEDSAVIADLEKMILNIFSMEEFSMRTVGRKWHSFTPTQKAKFKDAFIELLKVTYFKHVREYDGQNLAILGSRSNKGGTKVEVRTSVNYKNEDVPVNYRMLDENGKWMVYDVLVEGVSLVKNYRIQFKELLRKGTPEELIAKLQEKAQRVRQQQATVDTK</sequence>
<name>A0A8G2F7N1_9BACT</name>
<dbReference type="Pfam" id="PF05494">
    <property type="entry name" value="MlaC"/>
    <property type="match status" value="1"/>
</dbReference>
<dbReference type="EMBL" id="JBFSOO010000016">
    <property type="protein sequence ID" value="MEZ6854915.1"/>
    <property type="molecule type" value="Genomic_DNA"/>
</dbReference>
<dbReference type="PIRSF" id="PIRSF004649">
    <property type="entry name" value="MlaC"/>
    <property type="match status" value="1"/>
</dbReference>
<feature type="chain" id="PRO_5034808948" evidence="1">
    <location>
        <begin position="29"/>
        <end position="217"/>
    </location>
</feature>
<dbReference type="InterPro" id="IPR008869">
    <property type="entry name" value="MlaC/ttg2D"/>
</dbReference>
<dbReference type="AlphaFoldDB" id="A0A8G2F7N1"/>
<reference evidence="2 5" key="2">
    <citation type="submission" date="2024-07" db="EMBL/GenBank/DDBJ databases">
        <title>Active virus-host system and metabolic interactions in a Lokiarchaeon culture.</title>
        <authorList>
            <person name="Ponce Toledo R.I."/>
            <person name="Rodrigues Oliveira T."/>
            <person name="Schleper C."/>
        </authorList>
    </citation>
    <scope>NUCLEOTIDE SEQUENCE [LARGE SCALE GENOMIC DNA]</scope>
    <source>
        <strain evidence="2 5">B35</strain>
    </source>
</reference>
<dbReference type="InterPro" id="IPR042245">
    <property type="entry name" value="Tgt2/MlaC_sf"/>
</dbReference>
<evidence type="ECO:0000256" key="1">
    <source>
        <dbReference type="SAM" id="SignalP"/>
    </source>
</evidence>
<accession>A0A8G2F7N1</accession>
<dbReference type="PANTHER" id="PTHR36573">
    <property type="entry name" value="INTERMEMBRANE PHOSPHOLIPID TRANSPORT SYSTEM BINDING PROTEIN MLAC"/>
    <property type="match status" value="1"/>
</dbReference>
<keyword evidence="1" id="KW-0732">Signal</keyword>
<reference evidence="3 4" key="1">
    <citation type="submission" date="2016-11" db="EMBL/GenBank/DDBJ databases">
        <authorList>
            <person name="Varghese N."/>
            <person name="Submissions S."/>
        </authorList>
    </citation>
    <scope>NUCLEOTIDE SEQUENCE [LARGE SCALE GENOMIC DNA]</scope>
    <source>
        <strain evidence="3 4">DSM 17919</strain>
    </source>
</reference>
<comment type="caution">
    <text evidence="3">The sequence shown here is derived from an EMBL/GenBank/DDBJ whole genome shotgun (WGS) entry which is preliminary data.</text>
</comment>
<dbReference type="RefSeq" id="WP_020001184.1">
    <property type="nucleotide sequence ID" value="NZ_CP192219.1"/>
</dbReference>